<organism evidence="1 2">
    <name type="scientific">Puccinia sorghi</name>
    <dbReference type="NCBI Taxonomy" id="27349"/>
    <lineage>
        <taxon>Eukaryota</taxon>
        <taxon>Fungi</taxon>
        <taxon>Dikarya</taxon>
        <taxon>Basidiomycota</taxon>
        <taxon>Pucciniomycotina</taxon>
        <taxon>Pucciniomycetes</taxon>
        <taxon>Pucciniales</taxon>
        <taxon>Pucciniaceae</taxon>
        <taxon>Puccinia</taxon>
    </lineage>
</organism>
<keyword evidence="2" id="KW-1185">Reference proteome</keyword>
<proteinExistence type="predicted"/>
<evidence type="ECO:0000313" key="2">
    <source>
        <dbReference type="Proteomes" id="UP000037035"/>
    </source>
</evidence>
<reference evidence="1 2" key="1">
    <citation type="submission" date="2015-08" db="EMBL/GenBank/DDBJ databases">
        <title>Next Generation Sequencing and Analysis of the Genome of Puccinia sorghi L Schw, the Causal Agent of Maize Common Rust.</title>
        <authorList>
            <person name="Rochi L."/>
            <person name="Burguener G."/>
            <person name="Darino M."/>
            <person name="Turjanski A."/>
            <person name="Kreff E."/>
            <person name="Dieguez M.J."/>
            <person name="Sacco F."/>
        </authorList>
    </citation>
    <scope>NUCLEOTIDE SEQUENCE [LARGE SCALE GENOMIC DNA]</scope>
    <source>
        <strain evidence="1 2">RO10H11247</strain>
    </source>
</reference>
<protein>
    <submittedName>
        <fullName evidence="1">Uncharacterized protein</fullName>
    </submittedName>
</protein>
<comment type="caution">
    <text evidence="1">The sequence shown here is derived from an EMBL/GenBank/DDBJ whole genome shotgun (WGS) entry which is preliminary data.</text>
</comment>
<dbReference type="Proteomes" id="UP000037035">
    <property type="component" value="Unassembled WGS sequence"/>
</dbReference>
<gene>
    <name evidence="1" type="ORF">VP01_362g2</name>
</gene>
<dbReference type="AlphaFoldDB" id="A0A0L6UWL4"/>
<accession>A0A0L6UWL4</accession>
<sequence>MTSSQDQVHQKSGSTCAQLTINTQQVSAQYMTKFRENTCMQNKKNKPPCFEFFLRGVHEKNKNKKVKIDYFFLSFLDFEVKKSPPSCRASFSVDDIGSEKDGLGLLESFVHLIRKCPGLIKKEKLITEAKVKVNIQQTHRLENPQLGPVGRCFQQILGHDISLMIPVHADNSCKTYKVTILIKHQDKGIPRDKGVLTPARCVSHNAPLSSSKQCPCQQLISSDQWKDKGASAQFICKVSSAFQTHKSFHGLTLPVENFWLLGTRLYLPQGNSGDAQVHTRNMSCEWGRGEGSGRASGALCQETRDVKQSPYNTSYLHSDFSTEPHKACARNSCELEKEKRKKKKKIRVNSLASLVTRAYQTDTICATISLWPWTAAILQYDHIHVQVLRNTCMSQICHGMACNKLIDSTIANNKSERSGCSVLKKKKKG</sequence>
<evidence type="ECO:0000313" key="1">
    <source>
        <dbReference type="EMBL" id="KNZ52260.1"/>
    </source>
</evidence>
<dbReference type="EMBL" id="LAVV01008646">
    <property type="protein sequence ID" value="KNZ52260.1"/>
    <property type="molecule type" value="Genomic_DNA"/>
</dbReference>
<name>A0A0L6UWL4_9BASI</name>
<dbReference type="VEuPathDB" id="FungiDB:VP01_362g2"/>